<keyword evidence="2 4" id="KW-0238">DNA-binding</keyword>
<dbReference type="RefSeq" id="WP_006520603.1">
    <property type="nucleotide sequence ID" value="NC_021184.1"/>
</dbReference>
<dbReference type="InterPro" id="IPR044068">
    <property type="entry name" value="CB"/>
</dbReference>
<feature type="domain" description="Tyr recombinase" evidence="5">
    <location>
        <begin position="106"/>
        <end position="305"/>
    </location>
</feature>
<dbReference type="EMBL" id="CP003273">
    <property type="protein sequence ID" value="AGL02521.1"/>
    <property type="molecule type" value="Genomic_DNA"/>
</dbReference>
<proteinExistence type="inferred from homology"/>
<dbReference type="Proteomes" id="UP000013520">
    <property type="component" value="Chromosome"/>
</dbReference>
<reference evidence="7 8" key="1">
    <citation type="submission" date="2012-01" db="EMBL/GenBank/DDBJ databases">
        <title>Complete sequence of Desulfotomaculum gibsoniae DSM 7213.</title>
        <authorList>
            <consortium name="US DOE Joint Genome Institute"/>
            <person name="Lucas S."/>
            <person name="Han J."/>
            <person name="Lapidus A."/>
            <person name="Cheng J.-F."/>
            <person name="Goodwin L."/>
            <person name="Pitluck S."/>
            <person name="Peters L."/>
            <person name="Ovchinnikova G."/>
            <person name="Teshima H."/>
            <person name="Detter J.C."/>
            <person name="Han C."/>
            <person name="Tapia R."/>
            <person name="Land M."/>
            <person name="Hauser L."/>
            <person name="Kyrpides N."/>
            <person name="Ivanova N."/>
            <person name="Pagani I."/>
            <person name="Parshina S."/>
            <person name="Plugge C."/>
            <person name="Muyzer G."/>
            <person name="Kuever J."/>
            <person name="Ivanova A."/>
            <person name="Nazina T."/>
            <person name="Klenk H.-P."/>
            <person name="Brambilla E."/>
            <person name="Spring S."/>
            <person name="Stams A.F."/>
            <person name="Woyke T."/>
        </authorList>
    </citation>
    <scope>NUCLEOTIDE SEQUENCE [LARGE SCALE GENOMIC DNA]</scope>
    <source>
        <strain evidence="7 8">DSM 7213</strain>
    </source>
</reference>
<evidence type="ECO:0000256" key="1">
    <source>
        <dbReference type="ARBA" id="ARBA00008857"/>
    </source>
</evidence>
<evidence type="ECO:0000313" key="8">
    <source>
        <dbReference type="Proteomes" id="UP000013520"/>
    </source>
</evidence>
<dbReference type="SUPFAM" id="SSF56349">
    <property type="entry name" value="DNA breaking-rejoining enzymes"/>
    <property type="match status" value="1"/>
</dbReference>
<dbReference type="Pfam" id="PF00589">
    <property type="entry name" value="Phage_integrase"/>
    <property type="match status" value="1"/>
</dbReference>
<dbReference type="PANTHER" id="PTHR30349:SF41">
    <property type="entry name" value="INTEGRASE_RECOMBINASE PROTEIN MJ0367-RELATED"/>
    <property type="match status" value="1"/>
</dbReference>
<dbReference type="InterPro" id="IPR013762">
    <property type="entry name" value="Integrase-like_cat_sf"/>
</dbReference>
<dbReference type="GO" id="GO:0015074">
    <property type="term" value="P:DNA integration"/>
    <property type="evidence" value="ECO:0007669"/>
    <property type="project" value="InterPro"/>
</dbReference>
<evidence type="ECO:0000313" key="7">
    <source>
        <dbReference type="EMBL" id="AGL02521.1"/>
    </source>
</evidence>
<dbReference type="STRING" id="767817.Desgi_3166"/>
<evidence type="ECO:0000259" key="5">
    <source>
        <dbReference type="PROSITE" id="PS51898"/>
    </source>
</evidence>
<evidence type="ECO:0000259" key="6">
    <source>
        <dbReference type="PROSITE" id="PS51900"/>
    </source>
</evidence>
<accession>R4KSG2</accession>
<keyword evidence="8" id="KW-1185">Reference proteome</keyword>
<dbReference type="Gene3D" id="1.10.443.10">
    <property type="entry name" value="Intergrase catalytic core"/>
    <property type="match status" value="1"/>
</dbReference>
<protein>
    <submittedName>
        <fullName evidence="7">Site-specific recombinase XerD</fullName>
    </submittedName>
</protein>
<dbReference type="OrthoDB" id="9766545at2"/>
<dbReference type="PROSITE" id="PS51900">
    <property type="entry name" value="CB"/>
    <property type="match status" value="1"/>
</dbReference>
<dbReference type="InterPro" id="IPR011010">
    <property type="entry name" value="DNA_brk_join_enz"/>
</dbReference>
<comment type="similarity">
    <text evidence="1">Belongs to the 'phage' integrase family.</text>
</comment>
<dbReference type="InterPro" id="IPR050090">
    <property type="entry name" value="Tyrosine_recombinase_XerCD"/>
</dbReference>
<evidence type="ECO:0000256" key="3">
    <source>
        <dbReference type="ARBA" id="ARBA00023172"/>
    </source>
</evidence>
<keyword evidence="3" id="KW-0233">DNA recombination</keyword>
<gene>
    <name evidence="7" type="ORF">Desgi_3166</name>
</gene>
<feature type="domain" description="Core-binding (CB)" evidence="6">
    <location>
        <begin position="7"/>
        <end position="85"/>
    </location>
</feature>
<dbReference type="PROSITE" id="PS51898">
    <property type="entry name" value="TYR_RECOMBINASE"/>
    <property type="match status" value="1"/>
</dbReference>
<evidence type="ECO:0000256" key="2">
    <source>
        <dbReference type="ARBA" id="ARBA00023125"/>
    </source>
</evidence>
<dbReference type="HOGENOM" id="CLU_027562_10_2_9"/>
<organism evidence="7 8">
    <name type="scientific">Desulfoscipio gibsoniae DSM 7213</name>
    <dbReference type="NCBI Taxonomy" id="767817"/>
    <lineage>
        <taxon>Bacteria</taxon>
        <taxon>Bacillati</taxon>
        <taxon>Bacillota</taxon>
        <taxon>Clostridia</taxon>
        <taxon>Eubacteriales</taxon>
        <taxon>Desulfallaceae</taxon>
        <taxon>Desulfoscipio</taxon>
    </lineage>
</organism>
<evidence type="ECO:0000256" key="4">
    <source>
        <dbReference type="PROSITE-ProRule" id="PRU01248"/>
    </source>
</evidence>
<sequence>MKRSLTSSIGAQIERFLEFKRSQGFKYDTAEYYLSNLDDYWAANGYDNKFSKEHLNGWFIRGEHENPDTHNYRTSYLREFGRFLQSQGNRDAYIIPTGLSKRGPKYMPYLLSENKIEKFFETCDRITPQKDNPDKPLVLSAYFRFLYCCGVRTGEARLLKTDNVNLAQGYADIINTKGGKSRRLFLSNELIKLFDEFDSKISIYYPSRTYFFPCNDNEPYSSQAISRAFNKIWSDAGLPRGCKPKPRAYDFRHHFAFANINRWVKKGINVNGMLPYLMNYMGHSSIESTFYYIHLIPEFFGVYSEKTRALESMIPEVE</sequence>
<name>R4KSG2_9FIRM</name>
<dbReference type="GO" id="GO:0006310">
    <property type="term" value="P:DNA recombination"/>
    <property type="evidence" value="ECO:0007669"/>
    <property type="project" value="UniProtKB-KW"/>
</dbReference>
<dbReference type="GO" id="GO:0003677">
    <property type="term" value="F:DNA binding"/>
    <property type="evidence" value="ECO:0007669"/>
    <property type="project" value="UniProtKB-UniRule"/>
</dbReference>
<dbReference type="InterPro" id="IPR002104">
    <property type="entry name" value="Integrase_catalytic"/>
</dbReference>
<dbReference type="KEGG" id="dgi:Desgi_3166"/>
<dbReference type="eggNOG" id="COG0582">
    <property type="taxonomic scope" value="Bacteria"/>
</dbReference>
<dbReference type="AlphaFoldDB" id="R4KSG2"/>
<dbReference type="PANTHER" id="PTHR30349">
    <property type="entry name" value="PHAGE INTEGRASE-RELATED"/>
    <property type="match status" value="1"/>
</dbReference>